<keyword evidence="1" id="KW-0175">Coiled coil</keyword>
<feature type="signal peptide" evidence="2">
    <location>
        <begin position="1"/>
        <end position="18"/>
    </location>
</feature>
<dbReference type="AlphaFoldDB" id="R7TWA4"/>
<dbReference type="PROSITE" id="PS51406">
    <property type="entry name" value="FIBRINOGEN_C_2"/>
    <property type="match status" value="1"/>
</dbReference>
<organism evidence="4">
    <name type="scientific">Capitella teleta</name>
    <name type="common">Polychaete worm</name>
    <dbReference type="NCBI Taxonomy" id="283909"/>
    <lineage>
        <taxon>Eukaryota</taxon>
        <taxon>Metazoa</taxon>
        <taxon>Spiralia</taxon>
        <taxon>Lophotrochozoa</taxon>
        <taxon>Annelida</taxon>
        <taxon>Polychaeta</taxon>
        <taxon>Sedentaria</taxon>
        <taxon>Scolecida</taxon>
        <taxon>Capitellidae</taxon>
        <taxon>Capitella</taxon>
    </lineage>
</organism>
<gene>
    <name evidence="4" type="ORF">CAPTEDRAFT_211553</name>
</gene>
<dbReference type="Pfam" id="PF00147">
    <property type="entry name" value="Fibrinogen_C"/>
    <property type="match status" value="1"/>
</dbReference>
<reference evidence="6" key="1">
    <citation type="submission" date="2012-12" db="EMBL/GenBank/DDBJ databases">
        <authorList>
            <person name="Hellsten U."/>
            <person name="Grimwood J."/>
            <person name="Chapman J.A."/>
            <person name="Shapiro H."/>
            <person name="Aerts A."/>
            <person name="Otillar R.P."/>
            <person name="Terry A.Y."/>
            <person name="Boore J.L."/>
            <person name="Simakov O."/>
            <person name="Marletaz F."/>
            <person name="Cho S.-J."/>
            <person name="Edsinger-Gonzales E."/>
            <person name="Havlak P."/>
            <person name="Kuo D.-H."/>
            <person name="Larsson T."/>
            <person name="Lv J."/>
            <person name="Arendt D."/>
            <person name="Savage R."/>
            <person name="Osoegawa K."/>
            <person name="de Jong P."/>
            <person name="Lindberg D.R."/>
            <person name="Seaver E.C."/>
            <person name="Weisblat D.A."/>
            <person name="Putnam N.H."/>
            <person name="Grigoriev I.V."/>
            <person name="Rokhsar D.S."/>
        </authorList>
    </citation>
    <scope>NUCLEOTIDE SEQUENCE</scope>
    <source>
        <strain evidence="6">I ESC-2004</strain>
    </source>
</reference>
<dbReference type="InterPro" id="IPR050373">
    <property type="entry name" value="Fibrinogen_C-term_domain"/>
</dbReference>
<dbReference type="GO" id="GO:0005615">
    <property type="term" value="C:extracellular space"/>
    <property type="evidence" value="ECO:0007669"/>
    <property type="project" value="TreeGrafter"/>
</dbReference>
<proteinExistence type="predicted"/>
<keyword evidence="2" id="KW-0732">Signal</keyword>
<dbReference type="EnsemblMetazoa" id="CapteT211553">
    <property type="protein sequence ID" value="CapteP211553"/>
    <property type="gene ID" value="CapteG211553"/>
</dbReference>
<evidence type="ECO:0000313" key="6">
    <source>
        <dbReference type="Proteomes" id="UP000014760"/>
    </source>
</evidence>
<feature type="coiled-coil region" evidence="1">
    <location>
        <begin position="50"/>
        <end position="111"/>
    </location>
</feature>
<evidence type="ECO:0000256" key="1">
    <source>
        <dbReference type="SAM" id="Coils"/>
    </source>
</evidence>
<feature type="domain" description="Fibrinogen C-terminal" evidence="3">
    <location>
        <begin position="119"/>
        <end position="232"/>
    </location>
</feature>
<dbReference type="InterPro" id="IPR036056">
    <property type="entry name" value="Fibrinogen-like_C"/>
</dbReference>
<dbReference type="SUPFAM" id="SSF56496">
    <property type="entry name" value="Fibrinogen C-terminal domain-like"/>
    <property type="match status" value="1"/>
</dbReference>
<dbReference type="HOGENOM" id="CLU_057394_0_0_1"/>
<evidence type="ECO:0000313" key="4">
    <source>
        <dbReference type="EMBL" id="ELT95726.1"/>
    </source>
</evidence>
<feature type="chain" id="PRO_5008787443" description="Fibrinogen C-terminal domain-containing protein" evidence="2">
    <location>
        <begin position="19"/>
        <end position="329"/>
    </location>
</feature>
<keyword evidence="6" id="KW-1185">Reference proteome</keyword>
<name>R7TWA4_CAPTE</name>
<dbReference type="InterPro" id="IPR002181">
    <property type="entry name" value="Fibrinogen_a/b/g_C_dom"/>
</dbReference>
<evidence type="ECO:0000259" key="3">
    <source>
        <dbReference type="PROSITE" id="PS51406"/>
    </source>
</evidence>
<dbReference type="PROSITE" id="PS51257">
    <property type="entry name" value="PROKAR_LIPOPROTEIN"/>
    <property type="match status" value="1"/>
</dbReference>
<evidence type="ECO:0000256" key="2">
    <source>
        <dbReference type="SAM" id="SignalP"/>
    </source>
</evidence>
<dbReference type="Gene3D" id="3.90.215.10">
    <property type="entry name" value="Gamma Fibrinogen, chain A, domain 1"/>
    <property type="match status" value="1"/>
</dbReference>
<dbReference type="EMBL" id="AMQN01011705">
    <property type="status" value="NOT_ANNOTATED_CDS"/>
    <property type="molecule type" value="Genomic_DNA"/>
</dbReference>
<dbReference type="STRING" id="283909.R7TWA4"/>
<dbReference type="OMA" id="ATADHKD"/>
<evidence type="ECO:0000313" key="5">
    <source>
        <dbReference type="EnsemblMetazoa" id="CapteP211553"/>
    </source>
</evidence>
<dbReference type="PANTHER" id="PTHR19143">
    <property type="entry name" value="FIBRINOGEN/TENASCIN/ANGIOPOEITIN"/>
    <property type="match status" value="1"/>
</dbReference>
<dbReference type="InterPro" id="IPR014716">
    <property type="entry name" value="Fibrinogen_a/b/g_C_1"/>
</dbReference>
<dbReference type="Proteomes" id="UP000014760">
    <property type="component" value="Unassembled WGS sequence"/>
</dbReference>
<reference evidence="4 6" key="2">
    <citation type="journal article" date="2013" name="Nature">
        <title>Insights into bilaterian evolution from three spiralian genomes.</title>
        <authorList>
            <person name="Simakov O."/>
            <person name="Marletaz F."/>
            <person name="Cho S.J."/>
            <person name="Edsinger-Gonzales E."/>
            <person name="Havlak P."/>
            <person name="Hellsten U."/>
            <person name="Kuo D.H."/>
            <person name="Larsson T."/>
            <person name="Lv J."/>
            <person name="Arendt D."/>
            <person name="Savage R."/>
            <person name="Osoegawa K."/>
            <person name="de Jong P."/>
            <person name="Grimwood J."/>
            <person name="Chapman J.A."/>
            <person name="Shapiro H."/>
            <person name="Aerts A."/>
            <person name="Otillar R.P."/>
            <person name="Terry A.Y."/>
            <person name="Boore J.L."/>
            <person name="Grigoriev I.V."/>
            <person name="Lindberg D.R."/>
            <person name="Seaver E.C."/>
            <person name="Weisblat D.A."/>
            <person name="Putnam N.H."/>
            <person name="Rokhsar D.S."/>
        </authorList>
    </citation>
    <scope>NUCLEOTIDE SEQUENCE</scope>
    <source>
        <strain evidence="4 6">I ESC-2004</strain>
    </source>
</reference>
<accession>R7TWA4</accession>
<dbReference type="EMBL" id="KB309035">
    <property type="protein sequence ID" value="ELT95726.1"/>
    <property type="molecule type" value="Genomic_DNA"/>
</dbReference>
<protein>
    <recommendedName>
        <fullName evidence="3">Fibrinogen C-terminal domain-containing protein</fullName>
    </recommendedName>
</protein>
<dbReference type="SMART" id="SM00186">
    <property type="entry name" value="FBG"/>
    <property type="match status" value="1"/>
</dbReference>
<dbReference type="EMBL" id="AMQN01011706">
    <property type="status" value="NOT_ANNOTATED_CDS"/>
    <property type="molecule type" value="Genomic_DNA"/>
</dbReference>
<reference evidence="5" key="3">
    <citation type="submission" date="2015-06" db="UniProtKB">
        <authorList>
            <consortium name="EnsemblMetazoa"/>
        </authorList>
    </citation>
    <scope>IDENTIFICATION</scope>
</reference>
<sequence length="329" mass="37685">MRFLQRIIVALLVVSVSCQRTQLVQETCTYSFVVPRNVDAECRGSVTDDNEALQSRLSQLENHVQDLQSSTSNPPRTNTDDAVNINLEVRLSNQDAEIYQLKRELESLRLNSGGYTPTPINPSNEKNDIYVFRANFTSFSSKFFGVPFSIFCTSNQLIVIQRRTSPFGLSFNRTFQEYKDGFGYLSGEFWLGLDKIHEITSDPRVNYELHAEFRTPTGTRYSLEVPDFRVGPGPTYTMTNSDFTTYAFTSGQSFSSRGPEIERVRLCVPLYNSWWFSNDDCNYIIHHFINPNANSPTWSVSRHYASRPEYDDNIQSTRLAIKPMLDSNT</sequence>